<reference evidence="2" key="2">
    <citation type="submission" date="2014-09" db="EMBL/GenBank/DDBJ databases">
        <authorList>
            <consortium name="NBRP consortium"/>
            <person name="Sawabe T."/>
            <person name="Meirelles P."/>
            <person name="Nakanishi M."/>
            <person name="Sayaka M."/>
            <person name="Hattori M."/>
            <person name="Ohkuma M."/>
        </authorList>
    </citation>
    <scope>NUCLEOTIDE SEQUENCE [LARGE SCALE GENOMIC DNA]</scope>
    <source>
        <strain evidence="2">JCM 19239</strain>
    </source>
</reference>
<gene>
    <name evidence="1" type="ORF">JCM19239_2135</name>
</gene>
<accession>A0ABQ0JJG2</accession>
<evidence type="ECO:0000313" key="1">
    <source>
        <dbReference type="EMBL" id="GAL28894.1"/>
    </source>
</evidence>
<name>A0ABQ0JJG2_9VIBR</name>
<comment type="caution">
    <text evidence="1">The sequence shown here is derived from an EMBL/GenBank/DDBJ whole genome shotgun (WGS) entry which is preliminary data.</text>
</comment>
<sequence length="112" mass="12245">MVGINEFYKSTIGTKLRTSQAWGCVSADYGVFLNVWVEEIKNGKAYIGCKKPVYNKGGALHMNDQERKTHIELIAQGVTAHAVLISNGLGMPSGKKATNGTSQTLMTYKYSK</sequence>
<keyword evidence="2" id="KW-1185">Reference proteome</keyword>
<evidence type="ECO:0000313" key="2">
    <source>
        <dbReference type="Proteomes" id="UP000029223"/>
    </source>
</evidence>
<dbReference type="EMBL" id="BBMS01000052">
    <property type="protein sequence ID" value="GAL28894.1"/>
    <property type="molecule type" value="Genomic_DNA"/>
</dbReference>
<dbReference type="Proteomes" id="UP000029223">
    <property type="component" value="Unassembled WGS sequence"/>
</dbReference>
<organism evidence="1 2">
    <name type="scientific">Vibrio variabilis</name>
    <dbReference type="NCBI Taxonomy" id="990271"/>
    <lineage>
        <taxon>Bacteria</taxon>
        <taxon>Pseudomonadati</taxon>
        <taxon>Pseudomonadota</taxon>
        <taxon>Gammaproteobacteria</taxon>
        <taxon>Vibrionales</taxon>
        <taxon>Vibrionaceae</taxon>
        <taxon>Vibrio</taxon>
    </lineage>
</organism>
<reference evidence="2" key="1">
    <citation type="submission" date="2014-09" db="EMBL/GenBank/DDBJ databases">
        <title>Vibrio variabilis JCM 19239. (C206) whole genome shotgun sequence.</title>
        <authorList>
            <person name="Sawabe T."/>
            <person name="Meirelles P."/>
            <person name="Nakanishi M."/>
            <person name="Sayaka M."/>
            <person name="Hattori M."/>
            <person name="Ohkuma M."/>
        </authorList>
    </citation>
    <scope>NUCLEOTIDE SEQUENCE [LARGE SCALE GENOMIC DNA]</scope>
    <source>
        <strain evidence="2">JCM 19239</strain>
    </source>
</reference>
<protein>
    <submittedName>
        <fullName evidence="1">Uncharacterized protein</fullName>
    </submittedName>
</protein>
<proteinExistence type="predicted"/>